<dbReference type="KEGG" id="pzu:PHZ_c2394"/>
<evidence type="ECO:0000256" key="1">
    <source>
        <dbReference type="ARBA" id="ARBA00010641"/>
    </source>
</evidence>
<dbReference type="NCBIfam" id="TIGR02937">
    <property type="entry name" value="sigma70-ECF"/>
    <property type="match status" value="1"/>
</dbReference>
<evidence type="ECO:0000256" key="3">
    <source>
        <dbReference type="ARBA" id="ARBA00023082"/>
    </source>
</evidence>
<sequence length="183" mass="20414">MRPNGQLAEPDHPFDDEGRPTAPAAEASARHDHPQLDAAYRDHAGWLVAFLRRRFSARDAEDLAQETFVRAAGAQVTLRNPRGFLARVALRVVQDDARRQAARPTFAPEDAAPDPATDPDQAEAVLLKEVVLSLPPKLREVFLLSRFHGLTYEEIARRCNLSVKTVEARMTRALAMCVARLRD</sequence>
<dbReference type="InterPro" id="IPR039425">
    <property type="entry name" value="RNA_pol_sigma-70-like"/>
</dbReference>
<dbReference type="PANTHER" id="PTHR43133">
    <property type="entry name" value="RNA POLYMERASE ECF-TYPE SIGMA FACTO"/>
    <property type="match status" value="1"/>
</dbReference>
<feature type="compositionally biased region" description="Low complexity" evidence="5">
    <location>
        <begin position="107"/>
        <end position="119"/>
    </location>
</feature>
<dbReference type="GO" id="GO:0016987">
    <property type="term" value="F:sigma factor activity"/>
    <property type="evidence" value="ECO:0007669"/>
    <property type="project" value="UniProtKB-KW"/>
</dbReference>
<dbReference type="InterPro" id="IPR013324">
    <property type="entry name" value="RNA_pol_sigma_r3/r4-like"/>
</dbReference>
<keyword evidence="9" id="KW-1185">Reference proteome</keyword>
<dbReference type="InterPro" id="IPR013249">
    <property type="entry name" value="RNA_pol_sigma70_r4_t2"/>
</dbReference>
<dbReference type="PANTHER" id="PTHR43133:SF63">
    <property type="entry name" value="RNA POLYMERASE SIGMA FACTOR FECI-RELATED"/>
    <property type="match status" value="1"/>
</dbReference>
<dbReference type="CDD" id="cd06171">
    <property type="entry name" value="Sigma70_r4"/>
    <property type="match status" value="1"/>
</dbReference>
<dbReference type="GO" id="GO:0003677">
    <property type="term" value="F:DNA binding"/>
    <property type="evidence" value="ECO:0007669"/>
    <property type="project" value="InterPro"/>
</dbReference>
<evidence type="ECO:0000259" key="7">
    <source>
        <dbReference type="Pfam" id="PF08281"/>
    </source>
</evidence>
<keyword evidence="3" id="KW-0731">Sigma factor</keyword>
<dbReference type="STRING" id="450851.PHZ_c2394"/>
<feature type="region of interest" description="Disordered" evidence="5">
    <location>
        <begin position="1"/>
        <end position="32"/>
    </location>
</feature>
<dbReference type="InterPro" id="IPR036388">
    <property type="entry name" value="WH-like_DNA-bd_sf"/>
</dbReference>
<dbReference type="RefSeq" id="WP_012522942.1">
    <property type="nucleotide sequence ID" value="NC_011144.1"/>
</dbReference>
<name>B4RFZ0_PHEZH</name>
<keyword evidence="4" id="KW-0804">Transcription</keyword>
<dbReference type="EMBL" id="CP000747">
    <property type="protein sequence ID" value="ACG78803.1"/>
    <property type="molecule type" value="Genomic_DNA"/>
</dbReference>
<dbReference type="SUPFAM" id="SSF88659">
    <property type="entry name" value="Sigma3 and sigma4 domains of RNA polymerase sigma factors"/>
    <property type="match status" value="1"/>
</dbReference>
<dbReference type="Gene3D" id="1.10.1740.10">
    <property type="match status" value="1"/>
</dbReference>
<proteinExistence type="inferred from homology"/>
<dbReference type="SUPFAM" id="SSF88946">
    <property type="entry name" value="Sigma2 domain of RNA polymerase sigma factors"/>
    <property type="match status" value="1"/>
</dbReference>
<organism evidence="8 9">
    <name type="scientific">Phenylobacterium zucineum (strain HLK1)</name>
    <dbReference type="NCBI Taxonomy" id="450851"/>
    <lineage>
        <taxon>Bacteria</taxon>
        <taxon>Pseudomonadati</taxon>
        <taxon>Pseudomonadota</taxon>
        <taxon>Alphaproteobacteria</taxon>
        <taxon>Caulobacterales</taxon>
        <taxon>Caulobacteraceae</taxon>
        <taxon>Phenylobacterium</taxon>
    </lineage>
</organism>
<evidence type="ECO:0000259" key="6">
    <source>
        <dbReference type="Pfam" id="PF04542"/>
    </source>
</evidence>
<feature type="domain" description="RNA polymerase sigma factor 70 region 4 type 2" evidence="7">
    <location>
        <begin position="127"/>
        <end position="177"/>
    </location>
</feature>
<dbReference type="eggNOG" id="COG1595">
    <property type="taxonomic scope" value="Bacteria"/>
</dbReference>
<evidence type="ECO:0000313" key="8">
    <source>
        <dbReference type="EMBL" id="ACG78803.1"/>
    </source>
</evidence>
<dbReference type="GO" id="GO:0006352">
    <property type="term" value="P:DNA-templated transcription initiation"/>
    <property type="evidence" value="ECO:0007669"/>
    <property type="project" value="InterPro"/>
</dbReference>
<evidence type="ECO:0000313" key="9">
    <source>
        <dbReference type="Proteomes" id="UP000001868"/>
    </source>
</evidence>
<evidence type="ECO:0000256" key="5">
    <source>
        <dbReference type="SAM" id="MobiDB-lite"/>
    </source>
</evidence>
<feature type="compositionally biased region" description="Basic and acidic residues" evidence="5">
    <location>
        <begin position="9"/>
        <end position="19"/>
    </location>
</feature>
<reference evidence="8 9" key="1">
    <citation type="journal article" date="2008" name="BMC Genomics">
        <title>Complete genome of Phenylobacterium zucineum - a novel facultative intracellular bacterium isolated from human erythroleukemia cell line K562.</title>
        <authorList>
            <person name="Luo Y."/>
            <person name="Xu X."/>
            <person name="Ding Z."/>
            <person name="Liu Z."/>
            <person name="Zhang B."/>
            <person name="Yan Z."/>
            <person name="Sun J."/>
            <person name="Hu S."/>
            <person name="Hu X."/>
        </authorList>
    </citation>
    <scope>NUCLEOTIDE SEQUENCE [LARGE SCALE GENOMIC DNA]</scope>
    <source>
        <strain evidence="8 9">HLK1</strain>
    </source>
</reference>
<dbReference type="InterPro" id="IPR014284">
    <property type="entry name" value="RNA_pol_sigma-70_dom"/>
</dbReference>
<feature type="region of interest" description="Disordered" evidence="5">
    <location>
        <begin position="99"/>
        <end position="119"/>
    </location>
</feature>
<dbReference type="HOGENOM" id="CLU_047691_1_4_5"/>
<protein>
    <submittedName>
        <fullName evidence="8">RNA polymerase sigma-70 factor, ECF subfamily</fullName>
    </submittedName>
</protein>
<gene>
    <name evidence="8" type="ordered locus">PHZ_c2394</name>
</gene>
<comment type="similarity">
    <text evidence="1">Belongs to the sigma-70 factor family. ECF subfamily.</text>
</comment>
<dbReference type="Gene3D" id="1.10.10.10">
    <property type="entry name" value="Winged helix-like DNA-binding domain superfamily/Winged helix DNA-binding domain"/>
    <property type="match status" value="1"/>
</dbReference>
<dbReference type="Pfam" id="PF08281">
    <property type="entry name" value="Sigma70_r4_2"/>
    <property type="match status" value="1"/>
</dbReference>
<evidence type="ECO:0000256" key="4">
    <source>
        <dbReference type="ARBA" id="ARBA00023163"/>
    </source>
</evidence>
<dbReference type="InterPro" id="IPR007627">
    <property type="entry name" value="RNA_pol_sigma70_r2"/>
</dbReference>
<dbReference type="Proteomes" id="UP000001868">
    <property type="component" value="Chromosome"/>
</dbReference>
<dbReference type="AlphaFoldDB" id="B4RFZ0"/>
<feature type="domain" description="RNA polymerase sigma-70 region 2" evidence="6">
    <location>
        <begin position="40"/>
        <end position="101"/>
    </location>
</feature>
<dbReference type="Pfam" id="PF04542">
    <property type="entry name" value="Sigma70_r2"/>
    <property type="match status" value="1"/>
</dbReference>
<evidence type="ECO:0000256" key="2">
    <source>
        <dbReference type="ARBA" id="ARBA00023015"/>
    </source>
</evidence>
<accession>B4RFZ0</accession>
<keyword evidence="2" id="KW-0805">Transcription regulation</keyword>
<dbReference type="InterPro" id="IPR013325">
    <property type="entry name" value="RNA_pol_sigma_r2"/>
</dbReference>